<proteinExistence type="predicted"/>
<reference evidence="2" key="1">
    <citation type="submission" date="2023-03" db="EMBL/GenBank/DDBJ databases">
        <title>Andean soil-derived lignocellulolytic bacterial consortium as a source of novel taxa and putative plastic-active enzymes.</title>
        <authorList>
            <person name="Diaz-Garcia L."/>
            <person name="Chuvochina M."/>
            <person name="Feuerriegel G."/>
            <person name="Bunk B."/>
            <person name="Sproer C."/>
            <person name="Streit W.R."/>
            <person name="Rodriguez L.M."/>
            <person name="Overmann J."/>
            <person name="Jimenez D.J."/>
        </authorList>
    </citation>
    <scope>NUCLEOTIDE SEQUENCE</scope>
    <source>
        <strain evidence="2">MAG 7</strain>
    </source>
</reference>
<dbReference type="Proteomes" id="UP001220610">
    <property type="component" value="Chromosome"/>
</dbReference>
<evidence type="ECO:0000313" key="2">
    <source>
        <dbReference type="EMBL" id="WEK37241.1"/>
    </source>
</evidence>
<name>A0AAJ5WS74_9BACT</name>
<gene>
    <name evidence="2" type="ORF">P0Y53_06990</name>
</gene>
<protein>
    <submittedName>
        <fullName evidence="2">Uncharacterized protein</fullName>
    </submittedName>
</protein>
<organism evidence="2 3">
    <name type="scientific">Candidatus Pseudobacter hemicellulosilyticus</name>
    <dbReference type="NCBI Taxonomy" id="3121375"/>
    <lineage>
        <taxon>Bacteria</taxon>
        <taxon>Pseudomonadati</taxon>
        <taxon>Bacteroidota</taxon>
        <taxon>Chitinophagia</taxon>
        <taxon>Chitinophagales</taxon>
        <taxon>Chitinophagaceae</taxon>
        <taxon>Pseudobacter</taxon>
    </lineage>
</organism>
<evidence type="ECO:0000313" key="3">
    <source>
        <dbReference type="Proteomes" id="UP001220610"/>
    </source>
</evidence>
<dbReference type="AlphaFoldDB" id="A0AAJ5WS74"/>
<evidence type="ECO:0000256" key="1">
    <source>
        <dbReference type="SAM" id="MobiDB-lite"/>
    </source>
</evidence>
<feature type="compositionally biased region" description="Basic residues" evidence="1">
    <location>
        <begin position="92"/>
        <end position="101"/>
    </location>
</feature>
<feature type="region of interest" description="Disordered" evidence="1">
    <location>
        <begin position="67"/>
        <end position="110"/>
    </location>
</feature>
<dbReference type="EMBL" id="CP119311">
    <property type="protein sequence ID" value="WEK37241.1"/>
    <property type="molecule type" value="Genomic_DNA"/>
</dbReference>
<sequence length="110" mass="12894">MTVIKIRKERAPVLQRRPQSGIIFDYQIDFMKAYTTFNRIAEVSRKKKKRKGSNKLATDTFKPSENYLVTPPHLADWPWPEKSAQKHDKPAGKKKKRKATRRLASTLRSR</sequence>
<accession>A0AAJ5WS74</accession>